<dbReference type="EMBL" id="BMAW01070197">
    <property type="protein sequence ID" value="GFT72220.1"/>
    <property type="molecule type" value="Genomic_DNA"/>
</dbReference>
<dbReference type="AlphaFoldDB" id="A0A8X6PMS7"/>
<protein>
    <submittedName>
        <fullName evidence="1">Uncharacterized protein</fullName>
    </submittedName>
</protein>
<dbReference type="OrthoDB" id="8052806at2759"/>
<evidence type="ECO:0000313" key="1">
    <source>
        <dbReference type="EMBL" id="GFT72220.1"/>
    </source>
</evidence>
<dbReference type="Proteomes" id="UP000887013">
    <property type="component" value="Unassembled WGS sequence"/>
</dbReference>
<organism evidence="1 2">
    <name type="scientific">Nephila pilipes</name>
    <name type="common">Giant wood spider</name>
    <name type="synonym">Nephila maculata</name>
    <dbReference type="NCBI Taxonomy" id="299642"/>
    <lineage>
        <taxon>Eukaryota</taxon>
        <taxon>Metazoa</taxon>
        <taxon>Ecdysozoa</taxon>
        <taxon>Arthropoda</taxon>
        <taxon>Chelicerata</taxon>
        <taxon>Arachnida</taxon>
        <taxon>Araneae</taxon>
        <taxon>Araneomorphae</taxon>
        <taxon>Entelegynae</taxon>
        <taxon>Araneoidea</taxon>
        <taxon>Nephilidae</taxon>
        <taxon>Nephila</taxon>
    </lineage>
</organism>
<name>A0A8X6PMS7_NEPPI</name>
<proteinExistence type="predicted"/>
<keyword evidence="2" id="KW-1185">Reference proteome</keyword>
<accession>A0A8X6PMS7</accession>
<evidence type="ECO:0000313" key="2">
    <source>
        <dbReference type="Proteomes" id="UP000887013"/>
    </source>
</evidence>
<sequence length="111" mass="13052">MYCQVLVLDSDSDMQRRIWKKSSHNKLKEYCLKTVTYRTYSTTYLATKANRQLVYKDTRFPLKENVILRECHVDDLFSQTNSLLPDSNYDKNGFYYLNMVDSSSGSGHLMN</sequence>
<reference evidence="1" key="1">
    <citation type="submission" date="2020-08" db="EMBL/GenBank/DDBJ databases">
        <title>Multicomponent nature underlies the extraordinary mechanical properties of spider dragline silk.</title>
        <authorList>
            <person name="Kono N."/>
            <person name="Nakamura H."/>
            <person name="Mori M."/>
            <person name="Yoshida Y."/>
            <person name="Ohtoshi R."/>
            <person name="Malay A.D."/>
            <person name="Moran D.A.P."/>
            <person name="Tomita M."/>
            <person name="Numata K."/>
            <person name="Arakawa K."/>
        </authorList>
    </citation>
    <scope>NUCLEOTIDE SEQUENCE</scope>
</reference>
<comment type="caution">
    <text evidence="1">The sequence shown here is derived from an EMBL/GenBank/DDBJ whole genome shotgun (WGS) entry which is preliminary data.</text>
</comment>
<gene>
    <name evidence="1" type="ORF">NPIL_176471</name>
</gene>